<accession>A0A937F7I5</accession>
<feature type="transmembrane region" description="Helical" evidence="1">
    <location>
        <begin position="25"/>
        <end position="45"/>
    </location>
</feature>
<keyword evidence="1" id="KW-1133">Transmembrane helix</keyword>
<name>A0A937F7I5_9BACT</name>
<evidence type="ECO:0000313" key="3">
    <source>
        <dbReference type="Proteomes" id="UP000659388"/>
    </source>
</evidence>
<reference evidence="2" key="1">
    <citation type="submission" date="2021-01" db="EMBL/GenBank/DDBJ databases">
        <title>Fulvivirga kasyanovii gen. nov., sp nov., a novel member of the phylum Bacteroidetes isolated from seawater in a mussel farm.</title>
        <authorList>
            <person name="Zhao L.-H."/>
            <person name="Wang Z.-J."/>
        </authorList>
    </citation>
    <scope>NUCLEOTIDE SEQUENCE</scope>
    <source>
        <strain evidence="2">2943</strain>
    </source>
</reference>
<comment type="caution">
    <text evidence="2">The sequence shown here is derived from an EMBL/GenBank/DDBJ whole genome shotgun (WGS) entry which is preliminary data.</text>
</comment>
<dbReference type="Proteomes" id="UP000659388">
    <property type="component" value="Unassembled WGS sequence"/>
</dbReference>
<keyword evidence="1" id="KW-0472">Membrane</keyword>
<organism evidence="2 3">
    <name type="scientific">Fulvivirga sediminis</name>
    <dbReference type="NCBI Taxonomy" id="2803949"/>
    <lineage>
        <taxon>Bacteria</taxon>
        <taxon>Pseudomonadati</taxon>
        <taxon>Bacteroidota</taxon>
        <taxon>Cytophagia</taxon>
        <taxon>Cytophagales</taxon>
        <taxon>Fulvivirgaceae</taxon>
        <taxon>Fulvivirga</taxon>
    </lineage>
</organism>
<proteinExistence type="predicted"/>
<keyword evidence="1" id="KW-0812">Transmembrane</keyword>
<dbReference type="RefSeq" id="WP_202244963.1">
    <property type="nucleotide sequence ID" value="NZ_JAESIY010000007.1"/>
</dbReference>
<dbReference type="AlphaFoldDB" id="A0A937F7I5"/>
<keyword evidence="3" id="KW-1185">Reference proteome</keyword>
<protein>
    <submittedName>
        <fullName evidence="2">Uncharacterized protein</fullName>
    </submittedName>
</protein>
<dbReference type="EMBL" id="JAESIY010000007">
    <property type="protein sequence ID" value="MBL3657170.1"/>
    <property type="molecule type" value="Genomic_DNA"/>
</dbReference>
<evidence type="ECO:0000256" key="1">
    <source>
        <dbReference type="SAM" id="Phobius"/>
    </source>
</evidence>
<evidence type="ECO:0000313" key="2">
    <source>
        <dbReference type="EMBL" id="MBL3657170.1"/>
    </source>
</evidence>
<gene>
    <name evidence="2" type="ORF">JL102_13565</name>
</gene>
<sequence>MTSESGSASDGSATEGPLEVNEVKVISFITTYRPIVLLLIAYYTVAIQIINNQREALLS</sequence>